<organism evidence="1">
    <name type="scientific">viral metagenome</name>
    <dbReference type="NCBI Taxonomy" id="1070528"/>
    <lineage>
        <taxon>unclassified sequences</taxon>
        <taxon>metagenomes</taxon>
        <taxon>organismal metagenomes</taxon>
    </lineage>
</organism>
<accession>A0A6C0I8V6</accession>
<reference evidence="1" key="1">
    <citation type="journal article" date="2020" name="Nature">
        <title>Giant virus diversity and host interactions through global metagenomics.</title>
        <authorList>
            <person name="Schulz F."/>
            <person name="Roux S."/>
            <person name="Paez-Espino D."/>
            <person name="Jungbluth S."/>
            <person name="Walsh D.A."/>
            <person name="Denef V.J."/>
            <person name="McMahon K.D."/>
            <person name="Konstantinidis K.T."/>
            <person name="Eloe-Fadrosh E.A."/>
            <person name="Kyrpides N.C."/>
            <person name="Woyke T."/>
        </authorList>
    </citation>
    <scope>NUCLEOTIDE SEQUENCE</scope>
    <source>
        <strain evidence="1">GVMAG-M-3300023184-53</strain>
    </source>
</reference>
<protein>
    <submittedName>
        <fullName evidence="1">Uncharacterized protein</fullName>
    </submittedName>
</protein>
<evidence type="ECO:0000313" key="1">
    <source>
        <dbReference type="EMBL" id="QHT89242.1"/>
    </source>
</evidence>
<name>A0A6C0I8V6_9ZZZZ</name>
<dbReference type="AlphaFoldDB" id="A0A6C0I8V6"/>
<sequence length="135" mass="15641">MDSIEFDQVNKNYAKFKENIEIELTDTLVLKEYNDYTIIIKYRNDSFFENLKTDLIKALIPILKKTKVCLQEFYCDPYNSGELKLINSSLVKGTVFSGKLVISGVWLAEKSFGPYIKVINEQINNNHLFLDIDSD</sequence>
<dbReference type="EMBL" id="MN740137">
    <property type="protein sequence ID" value="QHT89242.1"/>
    <property type="molecule type" value="Genomic_DNA"/>
</dbReference>
<proteinExistence type="predicted"/>